<evidence type="ECO:0000256" key="2">
    <source>
        <dbReference type="ARBA" id="ARBA00011083"/>
    </source>
</evidence>
<evidence type="ECO:0000256" key="6">
    <source>
        <dbReference type="PIRSR" id="PIRSR615527-1"/>
    </source>
</evidence>
<evidence type="ECO:0000313" key="8">
    <source>
        <dbReference type="EMBL" id="KAJ9577323.1"/>
    </source>
</evidence>
<dbReference type="PROSITE" id="PS51273">
    <property type="entry name" value="GATASE_TYPE_1"/>
    <property type="match status" value="1"/>
</dbReference>
<dbReference type="SUPFAM" id="SSF52317">
    <property type="entry name" value="Class I glutamine amidotransferase-like"/>
    <property type="match status" value="1"/>
</dbReference>
<dbReference type="InterPro" id="IPR029062">
    <property type="entry name" value="Class_I_gatase-like"/>
</dbReference>
<dbReference type="GO" id="GO:0034722">
    <property type="term" value="F:gamma-glutamyl-peptidase activity"/>
    <property type="evidence" value="ECO:0007669"/>
    <property type="project" value="UniProtKB-UniRule"/>
</dbReference>
<evidence type="ECO:0000313" key="9">
    <source>
        <dbReference type="Proteomes" id="UP001233999"/>
    </source>
</evidence>
<evidence type="ECO:0000256" key="3">
    <source>
        <dbReference type="ARBA" id="ARBA00022525"/>
    </source>
</evidence>
<accession>A0AAD7ZB66</accession>
<keyword evidence="5 7" id="KW-0378">Hydrolase</keyword>
<dbReference type="Proteomes" id="UP001233999">
    <property type="component" value="Unassembled WGS sequence"/>
</dbReference>
<feature type="non-terminal residue" evidence="8">
    <location>
        <position position="1"/>
    </location>
</feature>
<feature type="active site" description="Nucleophile" evidence="6 7">
    <location>
        <position position="137"/>
    </location>
</feature>
<evidence type="ECO:0000256" key="7">
    <source>
        <dbReference type="PROSITE-ProRule" id="PRU00607"/>
    </source>
</evidence>
<organism evidence="8 9">
    <name type="scientific">Diploptera punctata</name>
    <name type="common">Pacific beetle cockroach</name>
    <dbReference type="NCBI Taxonomy" id="6984"/>
    <lineage>
        <taxon>Eukaryota</taxon>
        <taxon>Metazoa</taxon>
        <taxon>Ecdysozoa</taxon>
        <taxon>Arthropoda</taxon>
        <taxon>Hexapoda</taxon>
        <taxon>Insecta</taxon>
        <taxon>Pterygota</taxon>
        <taxon>Neoptera</taxon>
        <taxon>Polyneoptera</taxon>
        <taxon>Dictyoptera</taxon>
        <taxon>Blattodea</taxon>
        <taxon>Blaberoidea</taxon>
        <taxon>Blaberidae</taxon>
        <taxon>Diplopterinae</taxon>
        <taxon>Diploptera</taxon>
    </lineage>
</organism>
<proteinExistence type="inferred from homology"/>
<feature type="active site" evidence="7">
    <location>
        <position position="248"/>
    </location>
</feature>
<keyword evidence="9" id="KW-1185">Reference proteome</keyword>
<dbReference type="GO" id="GO:0005773">
    <property type="term" value="C:vacuole"/>
    <property type="evidence" value="ECO:0007669"/>
    <property type="project" value="TreeGrafter"/>
</dbReference>
<protein>
    <recommendedName>
        <fullName evidence="7">folate gamma-glutamyl hydrolase</fullName>
        <ecNumber evidence="7">3.4.19.9</ecNumber>
    </recommendedName>
</protein>
<comment type="similarity">
    <text evidence="2">Belongs to the peptidase C26 family.</text>
</comment>
<keyword evidence="4" id="KW-0732">Signal</keyword>
<dbReference type="GO" id="GO:0046900">
    <property type="term" value="P:tetrahydrofolylpolyglutamate metabolic process"/>
    <property type="evidence" value="ECO:0007669"/>
    <property type="project" value="TreeGrafter"/>
</dbReference>
<evidence type="ECO:0000256" key="1">
    <source>
        <dbReference type="ARBA" id="ARBA00004239"/>
    </source>
</evidence>
<dbReference type="PANTHER" id="PTHR11315:SF0">
    <property type="entry name" value="FOLATE GAMMA-GLUTAMYL HYDROLASE"/>
    <property type="match status" value="1"/>
</dbReference>
<dbReference type="Gene3D" id="3.40.50.880">
    <property type="match status" value="1"/>
</dbReference>
<dbReference type="EC" id="3.4.19.9" evidence="7"/>
<reference evidence="8" key="1">
    <citation type="journal article" date="2023" name="IScience">
        <title>Live-bearing cockroach genome reveals convergent evolutionary mechanisms linked to viviparity in insects and beyond.</title>
        <authorList>
            <person name="Fouks B."/>
            <person name="Harrison M.C."/>
            <person name="Mikhailova A.A."/>
            <person name="Marchal E."/>
            <person name="English S."/>
            <person name="Carruthers M."/>
            <person name="Jennings E.C."/>
            <person name="Chiamaka E.L."/>
            <person name="Frigard R.A."/>
            <person name="Pippel M."/>
            <person name="Attardo G.M."/>
            <person name="Benoit J.B."/>
            <person name="Bornberg-Bauer E."/>
            <person name="Tobe S.S."/>
        </authorList>
    </citation>
    <scope>NUCLEOTIDE SEQUENCE</scope>
    <source>
        <strain evidence="8">Stay&amp;Tobe</strain>
    </source>
</reference>
<dbReference type="InterPro" id="IPR011697">
    <property type="entry name" value="Peptidase_C26"/>
</dbReference>
<dbReference type="EMBL" id="JASPKZ010009366">
    <property type="protein sequence ID" value="KAJ9577323.1"/>
    <property type="molecule type" value="Genomic_DNA"/>
</dbReference>
<feature type="non-terminal residue" evidence="8">
    <location>
        <position position="282"/>
    </location>
</feature>
<sequence length="282" mass="32418">TTILFYAIICTKCDFQNKDPVNNRPIIGILTHELSYKYPLDLSNPMEKKYNGNHRSYIAASYVKFVEAAGARVIPIWINRSESYYKKIMSSINGVLWPGGAAEFDFPDGYAAAGCKIYKIALEFNKKGDYFPIWGTCLGLELLTYVAADQREHRADCYSYNDALPLDFTPDFHKSKLFGKAPATVLNILSTRKVTVNFHQYCVTEKNMSQLNLLKEWHILSNNVDKDGLEFVSTIEHRLYPFYGVIFHPEKNAFEWKRSKNHPHFSEAIVASQFFGEFFVDE</sequence>
<keyword evidence="3" id="KW-0964">Secreted</keyword>
<feature type="active site" description="Proton donor" evidence="6">
    <location>
        <position position="248"/>
    </location>
</feature>
<comment type="subcellular location">
    <subcellularLocation>
        <location evidence="1">Secreted</location>
        <location evidence="1">Extracellular space</location>
    </subcellularLocation>
</comment>
<dbReference type="PROSITE" id="PS51275">
    <property type="entry name" value="PEPTIDASE_C26_GGH"/>
    <property type="match status" value="1"/>
</dbReference>
<evidence type="ECO:0000256" key="4">
    <source>
        <dbReference type="ARBA" id="ARBA00022729"/>
    </source>
</evidence>
<comment type="caution">
    <text evidence="8">The sequence shown here is derived from an EMBL/GenBank/DDBJ whole genome shotgun (WGS) entry which is preliminary data.</text>
</comment>
<dbReference type="AlphaFoldDB" id="A0AAD7ZB66"/>
<dbReference type="FunFam" id="3.40.50.880:FF:000024">
    <property type="entry name" value="Folate gamma-glutamyl hydrolase"/>
    <property type="match status" value="1"/>
</dbReference>
<dbReference type="PANTHER" id="PTHR11315">
    <property type="entry name" value="PROTEASE FAMILY C26 GAMMA-GLUTAMYL HYDROLASE"/>
    <property type="match status" value="1"/>
</dbReference>
<dbReference type="GO" id="GO:0005576">
    <property type="term" value="C:extracellular region"/>
    <property type="evidence" value="ECO:0007669"/>
    <property type="project" value="UniProtKB-SubCell"/>
</dbReference>
<dbReference type="Pfam" id="PF07722">
    <property type="entry name" value="Peptidase_C26"/>
    <property type="match status" value="1"/>
</dbReference>
<comment type="catalytic activity">
    <reaction evidence="7">
        <text>(6S)-5,6,7,8-tetrahydrofolyl-(gamma-L-Glu)(n) + (n-1) H2O = (6S)-5,6,7,8-tetrahydrofolate + (n-1) L-glutamate</text>
        <dbReference type="Rhea" id="RHEA:56784"/>
        <dbReference type="Rhea" id="RHEA-COMP:14738"/>
        <dbReference type="ChEBI" id="CHEBI:15377"/>
        <dbReference type="ChEBI" id="CHEBI:29985"/>
        <dbReference type="ChEBI" id="CHEBI:57453"/>
        <dbReference type="ChEBI" id="CHEBI:141005"/>
        <dbReference type="EC" id="3.4.19.9"/>
    </reaction>
</comment>
<dbReference type="InterPro" id="IPR015527">
    <property type="entry name" value="Pept_C26_g-glut_hydrolase"/>
</dbReference>
<name>A0AAD7ZB66_DIPPU</name>
<evidence type="ECO:0000256" key="5">
    <source>
        <dbReference type="ARBA" id="ARBA00022801"/>
    </source>
</evidence>
<gene>
    <name evidence="8" type="ORF">L9F63_006106</name>
</gene>
<reference evidence="8" key="2">
    <citation type="submission" date="2023-05" db="EMBL/GenBank/DDBJ databases">
        <authorList>
            <person name="Fouks B."/>
        </authorList>
    </citation>
    <scope>NUCLEOTIDE SEQUENCE</scope>
    <source>
        <strain evidence="8">Stay&amp;Tobe</strain>
        <tissue evidence="8">Testes</tissue>
    </source>
</reference>